<comment type="caution">
    <text evidence="5">The sequence shown here is derived from an EMBL/GenBank/DDBJ whole genome shotgun (WGS) entry which is preliminary data.</text>
</comment>
<dbReference type="Proteomes" id="UP000231451">
    <property type="component" value="Unassembled WGS sequence"/>
</dbReference>
<dbReference type="RefSeq" id="WP_100512780.1">
    <property type="nucleotide sequence ID" value="NZ_PEBK01000004.1"/>
</dbReference>
<keyword evidence="3" id="KW-1133">Transmembrane helix</keyword>
<keyword evidence="1" id="KW-0732">Signal</keyword>
<evidence type="ECO:0000256" key="1">
    <source>
        <dbReference type="ARBA" id="ARBA00022729"/>
    </source>
</evidence>
<gene>
    <name evidence="5" type="ORF">CSQ87_04935</name>
</gene>
<reference evidence="5 6" key="1">
    <citation type="submission" date="2017-10" db="EMBL/GenBank/DDBJ databases">
        <title>Draft genome sequences of strains TRE 1, TRE 9, TRE H and TRI 7, isolated from tamarins, belonging to four potential novel Bifidobacterium species.</title>
        <authorList>
            <person name="Mattarelli P."/>
            <person name="Modesto M."/>
            <person name="Puglisi E."/>
            <person name="Morelli L."/>
            <person name="Spezio C."/>
            <person name="Bonetti A."/>
            <person name="Sandri C."/>
        </authorList>
    </citation>
    <scope>NUCLEOTIDE SEQUENCE [LARGE SCALE GENOMIC DNA]</scope>
    <source>
        <strain evidence="6">TRI7</strain>
    </source>
</reference>
<evidence type="ECO:0000313" key="5">
    <source>
        <dbReference type="EMBL" id="PJM75362.1"/>
    </source>
</evidence>
<dbReference type="AlphaFoldDB" id="A0A2M9HEY7"/>
<organism evidence="5 6">
    <name type="scientific">Bifidobacterium simiarum</name>
    <dbReference type="NCBI Taxonomy" id="2045441"/>
    <lineage>
        <taxon>Bacteria</taxon>
        <taxon>Bacillati</taxon>
        <taxon>Actinomycetota</taxon>
        <taxon>Actinomycetes</taxon>
        <taxon>Bifidobacteriales</taxon>
        <taxon>Bifidobacteriaceae</taxon>
        <taxon>Bifidobacterium</taxon>
    </lineage>
</organism>
<evidence type="ECO:0000256" key="3">
    <source>
        <dbReference type="SAM" id="Phobius"/>
    </source>
</evidence>
<keyword evidence="3" id="KW-0472">Membrane</keyword>
<dbReference type="Pfam" id="PF16729">
    <property type="entry name" value="DUF5067"/>
    <property type="match status" value="1"/>
</dbReference>
<dbReference type="InterPro" id="IPR031989">
    <property type="entry name" value="DUF5067"/>
</dbReference>
<dbReference type="Gene3D" id="2.60.40.1240">
    <property type="match status" value="1"/>
</dbReference>
<evidence type="ECO:0000313" key="6">
    <source>
        <dbReference type="Proteomes" id="UP000231451"/>
    </source>
</evidence>
<feature type="transmembrane region" description="Helical" evidence="3">
    <location>
        <begin position="15"/>
        <end position="37"/>
    </location>
</feature>
<dbReference type="EMBL" id="PEBK01000004">
    <property type="protein sequence ID" value="PJM75362.1"/>
    <property type="molecule type" value="Genomic_DNA"/>
</dbReference>
<dbReference type="InterPro" id="IPR029050">
    <property type="entry name" value="Immunoprotect_excell_Ig-like"/>
</dbReference>
<keyword evidence="3" id="KW-0812">Transmembrane</keyword>
<sequence length="204" mass="22066">MPSKKHAQARSRSHIPLLIITIVSLAVISLLVIGLVATHRPNNSTSSSTSHTNSTSAPSKSVSSTVPSPQKRIQQGEGNIANGKYHVRIVSLIKSVDTDTKDRQPGVLVTYEITNISNEKAQMTAAIKVSQDGEKFGNPLPDDDALTERLVQSITDSMKPVNPGETQTRISYFGVRNTTSPIQVSIYNNAEDPNSVVTKTFTLQ</sequence>
<accession>A0A2M9HEY7</accession>
<evidence type="ECO:0000256" key="2">
    <source>
        <dbReference type="SAM" id="MobiDB-lite"/>
    </source>
</evidence>
<feature type="region of interest" description="Disordered" evidence="2">
    <location>
        <begin position="41"/>
        <end position="79"/>
    </location>
</feature>
<evidence type="ECO:0000259" key="4">
    <source>
        <dbReference type="Pfam" id="PF16729"/>
    </source>
</evidence>
<keyword evidence="6" id="KW-1185">Reference proteome</keyword>
<feature type="domain" description="DUF5067" evidence="4">
    <location>
        <begin position="64"/>
        <end position="187"/>
    </location>
</feature>
<proteinExistence type="predicted"/>
<protein>
    <recommendedName>
        <fullName evidence="4">DUF5067 domain-containing protein</fullName>
    </recommendedName>
</protein>
<feature type="compositionally biased region" description="Low complexity" evidence="2">
    <location>
        <begin position="42"/>
        <end position="69"/>
    </location>
</feature>
<name>A0A2M9HEY7_9BIFI</name>